<evidence type="ECO:0000256" key="1">
    <source>
        <dbReference type="SAM" id="MobiDB-lite"/>
    </source>
</evidence>
<accession>A0ABD0BJ69</accession>
<reference evidence="2 3" key="1">
    <citation type="submission" date="2021-11" db="EMBL/GenBank/DDBJ databases">
        <title>Whole genome sequences of diphtheriae toxin producing Corynebacterium ulcerans isolates from cats in Osaka, Japan.</title>
        <authorList>
            <person name="Umeda K."/>
            <person name="Hirai Y."/>
        </authorList>
    </citation>
    <scope>NUCLEOTIDE SEQUENCE [LARGE SCALE GENOMIC DNA]</scope>
    <source>
        <strain evidence="2 3">12109B-1</strain>
    </source>
</reference>
<evidence type="ECO:0000313" key="2">
    <source>
        <dbReference type="EMBL" id="GJJ42595.1"/>
    </source>
</evidence>
<proteinExistence type="predicted"/>
<comment type="caution">
    <text evidence="2">The sequence shown here is derived from an EMBL/GenBank/DDBJ whole genome shotgun (WGS) entry which is preliminary data.</text>
</comment>
<name>A0ABD0BJ69_CORUL</name>
<dbReference type="Proteomes" id="UP001205910">
    <property type="component" value="Unassembled WGS sequence"/>
</dbReference>
<protein>
    <submittedName>
        <fullName evidence="2">Uncharacterized protein</fullName>
    </submittedName>
</protein>
<gene>
    <name evidence="2" type="ORF">CULCOIPH005_07840</name>
</gene>
<feature type="region of interest" description="Disordered" evidence="1">
    <location>
        <begin position="29"/>
        <end position="53"/>
    </location>
</feature>
<dbReference type="EMBL" id="BQFK01000001">
    <property type="protein sequence ID" value="GJJ42595.1"/>
    <property type="molecule type" value="Genomic_DNA"/>
</dbReference>
<sequence>MLFNVIVVLLMIAATTMLITVAFRSDPQKSQDHHEAQEDPHSHTPVAPHEPPLSQEDLAASINALQQRFCSAPATERNLAVKDIFSLAPSAVLDLEQLGIEHRHAIELIAQASSTIQTERHIAVYADNFSFWFTTDGATLLNAHEESATKSTTKPAYRRPHAPISPRKAQKPARRPVPQNTKEFLLVLKEFGFIVENGKTHYKARHPQHPGRMCAFAKTPSCHRAIHNAISTIRHVFGIDLRAAEPDVRAQAA</sequence>
<evidence type="ECO:0000313" key="3">
    <source>
        <dbReference type="Proteomes" id="UP001205910"/>
    </source>
</evidence>
<dbReference type="RefSeq" id="WP_013911011.1">
    <property type="nucleotide sequence ID" value="NZ_AP019662.1"/>
</dbReference>
<organism evidence="2 3">
    <name type="scientific">Corynebacterium ulcerans</name>
    <dbReference type="NCBI Taxonomy" id="65058"/>
    <lineage>
        <taxon>Bacteria</taxon>
        <taxon>Bacillati</taxon>
        <taxon>Actinomycetota</taxon>
        <taxon>Actinomycetes</taxon>
        <taxon>Mycobacteriales</taxon>
        <taxon>Corynebacteriaceae</taxon>
        <taxon>Corynebacterium</taxon>
    </lineage>
</organism>
<feature type="compositionally biased region" description="Basic and acidic residues" evidence="1">
    <location>
        <begin position="29"/>
        <end position="42"/>
    </location>
</feature>
<dbReference type="AlphaFoldDB" id="A0ABD0BJ69"/>
<feature type="region of interest" description="Disordered" evidence="1">
    <location>
        <begin position="145"/>
        <end position="176"/>
    </location>
</feature>